<dbReference type="EMBL" id="VTPC01000436">
    <property type="protein sequence ID" value="KAF2905783.1"/>
    <property type="molecule type" value="Genomic_DNA"/>
</dbReference>
<dbReference type="OrthoDB" id="10047268at2759"/>
<feature type="compositionally biased region" description="Polar residues" evidence="1">
    <location>
        <begin position="8"/>
        <end position="36"/>
    </location>
</feature>
<accession>A0A8K0DGI7</accession>
<protein>
    <submittedName>
        <fullName evidence="2">Uncharacterized protein</fullName>
    </submittedName>
</protein>
<organism evidence="2 3">
    <name type="scientific">Ignelater luminosus</name>
    <name type="common">Cucubano</name>
    <name type="synonym">Pyrophorus luminosus</name>
    <dbReference type="NCBI Taxonomy" id="2038154"/>
    <lineage>
        <taxon>Eukaryota</taxon>
        <taxon>Metazoa</taxon>
        <taxon>Ecdysozoa</taxon>
        <taxon>Arthropoda</taxon>
        <taxon>Hexapoda</taxon>
        <taxon>Insecta</taxon>
        <taxon>Pterygota</taxon>
        <taxon>Neoptera</taxon>
        <taxon>Endopterygota</taxon>
        <taxon>Coleoptera</taxon>
        <taxon>Polyphaga</taxon>
        <taxon>Elateriformia</taxon>
        <taxon>Elateroidea</taxon>
        <taxon>Elateridae</taxon>
        <taxon>Agrypninae</taxon>
        <taxon>Pyrophorini</taxon>
        <taxon>Ignelater</taxon>
    </lineage>
</organism>
<feature type="non-terminal residue" evidence="2">
    <location>
        <position position="109"/>
    </location>
</feature>
<proteinExistence type="predicted"/>
<gene>
    <name evidence="2" type="ORF">ILUMI_00395</name>
</gene>
<reference evidence="2" key="1">
    <citation type="submission" date="2019-08" db="EMBL/GenBank/DDBJ databases">
        <title>The genome of the North American firefly Photinus pyralis.</title>
        <authorList>
            <consortium name="Photinus pyralis genome working group"/>
            <person name="Fallon T.R."/>
            <person name="Sander Lower S.E."/>
            <person name="Weng J.-K."/>
        </authorList>
    </citation>
    <scope>NUCLEOTIDE SEQUENCE</scope>
    <source>
        <strain evidence="2">TRF0915ILg1</strain>
        <tissue evidence="2">Whole body</tissue>
    </source>
</reference>
<name>A0A8K0DGI7_IGNLU</name>
<dbReference type="InterPro" id="IPR051725">
    <property type="entry name" value="SAM-SH3_domain_protein"/>
</dbReference>
<comment type="caution">
    <text evidence="2">The sequence shown here is derived from an EMBL/GenBank/DDBJ whole genome shotgun (WGS) entry which is preliminary data.</text>
</comment>
<evidence type="ECO:0000313" key="2">
    <source>
        <dbReference type="EMBL" id="KAF2905783.1"/>
    </source>
</evidence>
<feature type="region of interest" description="Disordered" evidence="1">
    <location>
        <begin position="1"/>
        <end position="45"/>
    </location>
</feature>
<evidence type="ECO:0000313" key="3">
    <source>
        <dbReference type="Proteomes" id="UP000801492"/>
    </source>
</evidence>
<dbReference type="Proteomes" id="UP000801492">
    <property type="component" value="Unassembled WGS sequence"/>
</dbReference>
<dbReference type="PANTHER" id="PTHR12301:SF8">
    <property type="entry name" value="STERILE ALPHA MOTIF DOMAIN-CONTAINING PROTEIN 5"/>
    <property type="match status" value="1"/>
</dbReference>
<sequence length="109" mass="11952">MSPRDRTPTTPGTAPTNYNTNSGTPASGLTSSQSQPIYVPGKYSPSSCLSGKEEDEIYGFGYGVFGAQIARQQQQRLLGTTTQPLLMQQQNYQTCLSPRSAYFYEFPPN</sequence>
<dbReference type="AlphaFoldDB" id="A0A8K0DGI7"/>
<evidence type="ECO:0000256" key="1">
    <source>
        <dbReference type="SAM" id="MobiDB-lite"/>
    </source>
</evidence>
<dbReference type="PANTHER" id="PTHR12301">
    <property type="entry name" value="SAM-DOMAIN, SH3 AND NUCLEAR LOCALIZATION SIGNALS PROTEIN RELATED"/>
    <property type="match status" value="1"/>
</dbReference>
<keyword evidence="3" id="KW-1185">Reference proteome</keyword>